<dbReference type="Proteomes" id="UP001596470">
    <property type="component" value="Unassembled WGS sequence"/>
</dbReference>
<dbReference type="Gene3D" id="3.90.1200.10">
    <property type="match status" value="1"/>
</dbReference>
<name>A0ABW2D520_9ACTN</name>
<comment type="caution">
    <text evidence="3">The sequence shown here is derived from an EMBL/GenBank/DDBJ whole genome shotgun (WGS) entry which is preliminary data.</text>
</comment>
<dbReference type="EMBL" id="JBHSYS010000002">
    <property type="protein sequence ID" value="MFC6957400.1"/>
    <property type="molecule type" value="Genomic_DNA"/>
</dbReference>
<gene>
    <name evidence="3" type="ORF">ACFQS3_09350</name>
</gene>
<feature type="domain" description="Aminoglycoside phosphotransferase" evidence="2">
    <location>
        <begin position="22"/>
        <end position="250"/>
    </location>
</feature>
<dbReference type="RefSeq" id="WP_382348927.1">
    <property type="nucleotide sequence ID" value="NZ_JBHMBP010000002.1"/>
</dbReference>
<organism evidence="3 4">
    <name type="scientific">Glycomyces mayteni</name>
    <dbReference type="NCBI Taxonomy" id="543887"/>
    <lineage>
        <taxon>Bacteria</taxon>
        <taxon>Bacillati</taxon>
        <taxon>Actinomycetota</taxon>
        <taxon>Actinomycetes</taxon>
        <taxon>Glycomycetales</taxon>
        <taxon>Glycomycetaceae</taxon>
        <taxon>Glycomyces</taxon>
    </lineage>
</organism>
<proteinExistence type="predicted"/>
<accession>A0ABW2D520</accession>
<protein>
    <submittedName>
        <fullName evidence="3">Phosphotransferase enzyme family protein</fullName>
    </submittedName>
</protein>
<dbReference type="Pfam" id="PF01636">
    <property type="entry name" value="APH"/>
    <property type="match status" value="1"/>
</dbReference>
<feature type="region of interest" description="Disordered" evidence="1">
    <location>
        <begin position="1"/>
        <end position="23"/>
    </location>
</feature>
<evidence type="ECO:0000313" key="4">
    <source>
        <dbReference type="Proteomes" id="UP001596470"/>
    </source>
</evidence>
<evidence type="ECO:0000256" key="1">
    <source>
        <dbReference type="SAM" id="MobiDB-lite"/>
    </source>
</evidence>
<dbReference type="InterPro" id="IPR002575">
    <property type="entry name" value="Aminoglycoside_PTrfase"/>
</dbReference>
<keyword evidence="4" id="KW-1185">Reference proteome</keyword>
<dbReference type="InterPro" id="IPR011009">
    <property type="entry name" value="Kinase-like_dom_sf"/>
</dbReference>
<evidence type="ECO:0000313" key="3">
    <source>
        <dbReference type="EMBL" id="MFC6957400.1"/>
    </source>
</evidence>
<dbReference type="SUPFAM" id="SSF56112">
    <property type="entry name" value="Protein kinase-like (PK-like)"/>
    <property type="match status" value="1"/>
</dbReference>
<sequence length="330" mass="35952">MDVTGVPEQLDLGRPLRPPTVLKDDEQNPVWRVETDSGPWVVKVLQPWGDFWLRMAAQSGSLEAAAWESGMAMPEPHTTVLGEAGLWRPVGGGRYARAVRFVEGAHPEPPASEALAGWIGGAVARLARLGVPSDPTVDGDYKSHPREEWDDWFEEAERLRTLSADEVRRFRHAVDRAEAMVAANRDLWEKKQVMHRDLRFPNLLIGADGPVLLDFDAAGAQLPWWELVQAAFQTAGFGDGSLVPERRIVAACVAGYADAGGEVGPADESAFAGMFAGRVGAATWQMWMASGHRGGSPEFQAGFGRMLRESVAAMDVTLKSLPEWSGWLAA</sequence>
<evidence type="ECO:0000259" key="2">
    <source>
        <dbReference type="Pfam" id="PF01636"/>
    </source>
</evidence>
<reference evidence="4" key="1">
    <citation type="journal article" date="2019" name="Int. J. Syst. Evol. Microbiol.">
        <title>The Global Catalogue of Microorganisms (GCM) 10K type strain sequencing project: providing services to taxonomists for standard genome sequencing and annotation.</title>
        <authorList>
            <consortium name="The Broad Institute Genomics Platform"/>
            <consortium name="The Broad Institute Genome Sequencing Center for Infectious Disease"/>
            <person name="Wu L."/>
            <person name="Ma J."/>
        </authorList>
    </citation>
    <scope>NUCLEOTIDE SEQUENCE [LARGE SCALE GENOMIC DNA]</scope>
    <source>
        <strain evidence="4">KACC 12634</strain>
    </source>
</reference>